<dbReference type="Proteomes" id="UP000190166">
    <property type="component" value="Unassembled WGS sequence"/>
</dbReference>
<dbReference type="InterPro" id="IPR010502">
    <property type="entry name" value="Carb-bd_dom_fam9"/>
</dbReference>
<organism evidence="2 3">
    <name type="scientific">Chitinophaga ginsengisegetis</name>
    <dbReference type="NCBI Taxonomy" id="393003"/>
    <lineage>
        <taxon>Bacteria</taxon>
        <taxon>Pseudomonadati</taxon>
        <taxon>Bacteroidota</taxon>
        <taxon>Chitinophagia</taxon>
        <taxon>Chitinophagales</taxon>
        <taxon>Chitinophagaceae</taxon>
        <taxon>Chitinophaga</taxon>
    </lineage>
</organism>
<keyword evidence="3" id="KW-1185">Reference proteome</keyword>
<name>A0A1T5NC00_9BACT</name>
<dbReference type="CDD" id="cd09620">
    <property type="entry name" value="CBM9_like_3"/>
    <property type="match status" value="1"/>
</dbReference>
<evidence type="ECO:0000313" key="3">
    <source>
        <dbReference type="Proteomes" id="UP000190166"/>
    </source>
</evidence>
<accession>A0A1T5NC00</accession>
<sequence length="214" mass="23993">MMRKLEVPFIPLYGKPAPAEVSRLLDRLQVIPISCNPWPQYAHAVEAAFSIAHSEDAILLKYYVKESHLLAAASTNGDIHKDSCVEFFVACDDGGNYYNLEFNCIGWCKAGFGSSRENRAPLPVTATDLITTATHIISAVEQGRRSFVWELTVIIPAVVFSYHNITTLTAMKVKGNFYKCGDEMPAPHFLTWNDVKAAMPDFHRREDFADICFL</sequence>
<dbReference type="GO" id="GO:0030246">
    <property type="term" value="F:carbohydrate binding"/>
    <property type="evidence" value="ECO:0007669"/>
    <property type="project" value="InterPro"/>
</dbReference>
<dbReference type="AlphaFoldDB" id="A0A1T5NC00"/>
<dbReference type="EMBL" id="FUZZ01000001">
    <property type="protein sequence ID" value="SKC98040.1"/>
    <property type="molecule type" value="Genomic_DNA"/>
</dbReference>
<dbReference type="Gene3D" id="2.60.40.1190">
    <property type="match status" value="1"/>
</dbReference>
<dbReference type="STRING" id="393003.SAMN05660461_1080"/>
<dbReference type="GO" id="GO:0004553">
    <property type="term" value="F:hydrolase activity, hydrolyzing O-glycosyl compounds"/>
    <property type="evidence" value="ECO:0007669"/>
    <property type="project" value="InterPro"/>
</dbReference>
<dbReference type="GO" id="GO:0016052">
    <property type="term" value="P:carbohydrate catabolic process"/>
    <property type="evidence" value="ECO:0007669"/>
    <property type="project" value="InterPro"/>
</dbReference>
<feature type="domain" description="Carbohydrate-binding" evidence="1">
    <location>
        <begin position="26"/>
        <end position="211"/>
    </location>
</feature>
<evidence type="ECO:0000259" key="1">
    <source>
        <dbReference type="Pfam" id="PF16011"/>
    </source>
</evidence>
<dbReference type="SUPFAM" id="SSF49344">
    <property type="entry name" value="CBD9-like"/>
    <property type="match status" value="1"/>
</dbReference>
<protein>
    <submittedName>
        <fullName evidence="2">Carbohydrate-binding family 9</fullName>
    </submittedName>
</protein>
<gene>
    <name evidence="2" type="ORF">SAMN05660461_1080</name>
</gene>
<dbReference type="Pfam" id="PF16011">
    <property type="entry name" value="CBM9_2"/>
    <property type="match status" value="1"/>
</dbReference>
<evidence type="ECO:0000313" key="2">
    <source>
        <dbReference type="EMBL" id="SKC98040.1"/>
    </source>
</evidence>
<reference evidence="2 3" key="1">
    <citation type="submission" date="2017-02" db="EMBL/GenBank/DDBJ databases">
        <authorList>
            <person name="Peterson S.W."/>
        </authorList>
    </citation>
    <scope>NUCLEOTIDE SEQUENCE [LARGE SCALE GENOMIC DNA]</scope>
    <source>
        <strain evidence="2 3">DSM 18108</strain>
    </source>
</reference>
<proteinExistence type="predicted"/>
<dbReference type="RefSeq" id="WP_079468371.1">
    <property type="nucleotide sequence ID" value="NZ_FUZZ01000001.1"/>
</dbReference>